<gene>
    <name evidence="3" type="ORF">CKO21_10125</name>
</gene>
<dbReference type="NCBIfam" id="TIGR01994">
    <property type="entry name" value="SUF_scaf_2"/>
    <property type="match status" value="1"/>
</dbReference>
<comment type="similarity">
    <text evidence="1">Belongs to the NifU family.</text>
</comment>
<sequence>MMDELRELYQDVILDHGKKPRNFGGLEGYNHLAQGHNPMCGDTLVVYLKVDDDNVIQGVSFKGKGCAISVASASMMTEILKGKPVAEAEKLFHTFHDMCTKDDPEIPEGIDEDAVERLQVLAGVREFPVRVKCATLAWHTMEAAVHGNEEISTE</sequence>
<dbReference type="PANTHER" id="PTHR10093">
    <property type="entry name" value="IRON-SULFUR CLUSTER ASSEMBLY ENZYME NIFU HOMOLOG"/>
    <property type="match status" value="1"/>
</dbReference>
<proteinExistence type="inferred from homology"/>
<name>A0A934V0G7_9PROT</name>
<evidence type="ECO:0000256" key="1">
    <source>
        <dbReference type="ARBA" id="ARBA00006420"/>
    </source>
</evidence>
<dbReference type="Gene3D" id="3.90.1010.10">
    <property type="match status" value="1"/>
</dbReference>
<reference evidence="3" key="1">
    <citation type="submission" date="2017-08" db="EMBL/GenBank/DDBJ databases">
        <authorList>
            <person name="Imhoff J.F."/>
            <person name="Rahn T."/>
            <person name="Kuenzel S."/>
            <person name="Neulinger S.C."/>
        </authorList>
    </citation>
    <scope>NUCLEOTIDE SEQUENCE</scope>
    <source>
        <strain evidence="3">DSM 9154</strain>
    </source>
</reference>
<dbReference type="Proteomes" id="UP000778970">
    <property type="component" value="Unassembled WGS sequence"/>
</dbReference>
<dbReference type="GO" id="GO:0005506">
    <property type="term" value="F:iron ion binding"/>
    <property type="evidence" value="ECO:0007669"/>
    <property type="project" value="InterPro"/>
</dbReference>
<evidence type="ECO:0000313" key="3">
    <source>
        <dbReference type="EMBL" id="MBK1697601.1"/>
    </source>
</evidence>
<dbReference type="InterPro" id="IPR002871">
    <property type="entry name" value="NIF_FeS_clus_asmbl_NifU_N"/>
</dbReference>
<feature type="domain" description="NIF system FeS cluster assembly NifU N-terminal" evidence="2">
    <location>
        <begin position="9"/>
        <end position="132"/>
    </location>
</feature>
<dbReference type="GO" id="GO:0051536">
    <property type="term" value="F:iron-sulfur cluster binding"/>
    <property type="evidence" value="ECO:0007669"/>
    <property type="project" value="InterPro"/>
</dbReference>
<dbReference type="CDD" id="cd06664">
    <property type="entry name" value="IscU_like"/>
    <property type="match status" value="1"/>
</dbReference>
<keyword evidence="4" id="KW-1185">Reference proteome</keyword>
<evidence type="ECO:0000313" key="4">
    <source>
        <dbReference type="Proteomes" id="UP000778970"/>
    </source>
</evidence>
<reference evidence="3" key="2">
    <citation type="journal article" date="2020" name="Microorganisms">
        <title>Osmotic Adaptation and Compatible Solute Biosynthesis of Phototrophic Bacteria as Revealed from Genome Analyses.</title>
        <authorList>
            <person name="Imhoff J.F."/>
            <person name="Rahn T."/>
            <person name="Kunzel S."/>
            <person name="Keller A."/>
            <person name="Neulinger S.C."/>
        </authorList>
    </citation>
    <scope>NUCLEOTIDE SEQUENCE</scope>
    <source>
        <strain evidence="3">DSM 9154</strain>
    </source>
</reference>
<organism evidence="3 4">
    <name type="scientific">Rhodovibrio salinarum</name>
    <dbReference type="NCBI Taxonomy" id="1087"/>
    <lineage>
        <taxon>Bacteria</taxon>
        <taxon>Pseudomonadati</taxon>
        <taxon>Pseudomonadota</taxon>
        <taxon>Alphaproteobacteria</taxon>
        <taxon>Rhodospirillales</taxon>
        <taxon>Rhodovibrionaceae</taxon>
        <taxon>Rhodovibrio</taxon>
    </lineage>
</organism>
<comment type="caution">
    <text evidence="3">The sequence shown here is derived from an EMBL/GenBank/DDBJ whole genome shotgun (WGS) entry which is preliminary data.</text>
</comment>
<evidence type="ECO:0000259" key="2">
    <source>
        <dbReference type="Pfam" id="PF01592"/>
    </source>
</evidence>
<dbReference type="Pfam" id="PF01592">
    <property type="entry name" value="NifU_N"/>
    <property type="match status" value="1"/>
</dbReference>
<protein>
    <submittedName>
        <fullName evidence="3">SUF system NifU family Fe-S cluster assembly protein</fullName>
    </submittedName>
</protein>
<dbReference type="EMBL" id="NRRE01000026">
    <property type="protein sequence ID" value="MBK1697601.1"/>
    <property type="molecule type" value="Genomic_DNA"/>
</dbReference>
<dbReference type="SUPFAM" id="SSF82649">
    <property type="entry name" value="SufE/NifU"/>
    <property type="match status" value="1"/>
</dbReference>
<dbReference type="AlphaFoldDB" id="A0A934V0G7"/>
<dbReference type="RefSeq" id="WP_027289154.1">
    <property type="nucleotide sequence ID" value="NZ_NRRE01000026.1"/>
</dbReference>
<dbReference type="FunFam" id="3.90.1010.10:FF:000002">
    <property type="entry name" value="Iron-sulfur cluster assembly scaffold protein NifU"/>
    <property type="match status" value="1"/>
</dbReference>
<dbReference type="GO" id="GO:0016226">
    <property type="term" value="P:iron-sulfur cluster assembly"/>
    <property type="evidence" value="ECO:0007669"/>
    <property type="project" value="InterPro"/>
</dbReference>
<accession>A0A934V0G7</accession>